<feature type="transmembrane region" description="Helical" evidence="2">
    <location>
        <begin position="86"/>
        <end position="108"/>
    </location>
</feature>
<dbReference type="InterPro" id="IPR008972">
    <property type="entry name" value="Cupredoxin"/>
</dbReference>
<dbReference type="InterPro" id="IPR039447">
    <property type="entry name" value="UreH-like_TM_dom"/>
</dbReference>
<dbReference type="PROSITE" id="PS50846">
    <property type="entry name" value="HMA_2"/>
    <property type="match status" value="1"/>
</dbReference>
<dbReference type="Gene3D" id="2.60.40.420">
    <property type="entry name" value="Cupredoxins - blue copper proteins"/>
    <property type="match status" value="1"/>
</dbReference>
<dbReference type="Gene3D" id="3.30.70.100">
    <property type="match status" value="1"/>
</dbReference>
<name>A0A858BZY7_9FIRM</name>
<dbReference type="InterPro" id="IPR036163">
    <property type="entry name" value="HMA_dom_sf"/>
</dbReference>
<feature type="transmembrane region" description="Helical" evidence="2">
    <location>
        <begin position="174"/>
        <end position="194"/>
    </location>
</feature>
<feature type="transmembrane region" description="Helical" evidence="2">
    <location>
        <begin position="283"/>
        <end position="306"/>
    </location>
</feature>
<dbReference type="PANTHER" id="PTHR42208:SF1">
    <property type="entry name" value="HEAVY METAL TRANSPORTER"/>
    <property type="match status" value="1"/>
</dbReference>
<sequence length="469" mass="49906">MGTGKKTKKLRIGGMTCINCQNKIERKLRNIAGVTAAKVSYSTGTADVTYDVDLISLKTIVAAIEKLDYKVLTRDERSSADSRRTVGFLLIIASCYWLLEQFGILNLLVPSQLADTGMGYGMLFIIGLVTSVHCVAMCGGINLSQCIPRSQGGAGGQGAIATFIPAFLYNLGRVISYTVIGFILGFVGLLIGGGTGAGLPTVLQGILKLVAGVFMVIMGINMLGLFPWLRRFTPRMPQVFARKVQEGKIRSKSPLIVGLLNGLMPCGPLQSMQIVALASGNPFAGALSMFLFSLGTVPLMLGLGSIVSALGKKFTSKVMTVGAVLVVLLGLAMLSQGFSLSGFSFPALFANSQDQTTDAAENSVTIENGVQIVHSTLASGRYPNITVQEGLPVKWVIDAPKGSINGCNNRMFIQDYGVEHSFQTGENIIEFTPTKTGTVGYSCWMGMIRGNITVIEKAPQQMDADVIGE</sequence>
<protein>
    <submittedName>
        <fullName evidence="4">Heavy metal transporter</fullName>
    </submittedName>
</protein>
<gene>
    <name evidence="4" type="ORF">Ami103574_10240</name>
</gene>
<dbReference type="InterPro" id="IPR017969">
    <property type="entry name" value="Heavy-metal-associated_CS"/>
</dbReference>
<keyword evidence="5" id="KW-1185">Reference proteome</keyword>
<evidence type="ECO:0000256" key="2">
    <source>
        <dbReference type="SAM" id="Phobius"/>
    </source>
</evidence>
<evidence type="ECO:0000256" key="1">
    <source>
        <dbReference type="ARBA" id="ARBA00022723"/>
    </source>
</evidence>
<dbReference type="KEGG" id="abut:Ami103574_10240"/>
<feature type="domain" description="HMA" evidence="3">
    <location>
        <begin position="6"/>
        <end position="72"/>
    </location>
</feature>
<dbReference type="Pfam" id="PF00403">
    <property type="entry name" value="HMA"/>
    <property type="match status" value="1"/>
</dbReference>
<feature type="transmembrane region" description="Helical" evidence="2">
    <location>
        <begin position="318"/>
        <end position="338"/>
    </location>
</feature>
<dbReference type="Pfam" id="PF13386">
    <property type="entry name" value="DsbD_2"/>
    <property type="match status" value="1"/>
</dbReference>
<dbReference type="FunFam" id="3.30.70.100:FF:000001">
    <property type="entry name" value="ATPase copper transporting beta"/>
    <property type="match status" value="1"/>
</dbReference>
<feature type="transmembrane region" description="Helical" evidence="2">
    <location>
        <begin position="206"/>
        <end position="229"/>
    </location>
</feature>
<keyword evidence="1" id="KW-0479">Metal-binding</keyword>
<evidence type="ECO:0000313" key="4">
    <source>
        <dbReference type="EMBL" id="QIB69676.1"/>
    </source>
</evidence>
<keyword evidence="2" id="KW-0812">Transmembrane</keyword>
<dbReference type="CDD" id="cd00371">
    <property type="entry name" value="HMA"/>
    <property type="match status" value="1"/>
</dbReference>
<dbReference type="SUPFAM" id="SSF55008">
    <property type="entry name" value="HMA, heavy metal-associated domain"/>
    <property type="match status" value="1"/>
</dbReference>
<dbReference type="InterPro" id="IPR006121">
    <property type="entry name" value="HMA_dom"/>
</dbReference>
<feature type="transmembrane region" description="Helical" evidence="2">
    <location>
        <begin position="120"/>
        <end position="143"/>
    </location>
</feature>
<keyword evidence="2" id="KW-1133">Transmembrane helix</keyword>
<dbReference type="GO" id="GO:0046872">
    <property type="term" value="F:metal ion binding"/>
    <property type="evidence" value="ECO:0007669"/>
    <property type="project" value="UniProtKB-KW"/>
</dbReference>
<keyword evidence="2" id="KW-0472">Membrane</keyword>
<reference evidence="4 5" key="1">
    <citation type="submission" date="2020-02" db="EMBL/GenBank/DDBJ databases">
        <authorList>
            <person name="Kim Y.B."/>
            <person name="Roh S.W."/>
        </authorList>
    </citation>
    <scope>NUCLEOTIDE SEQUENCE [LARGE SCALE GENOMIC DNA]</scope>
    <source>
        <strain evidence="4 5">DSM 103574</strain>
    </source>
</reference>
<dbReference type="PANTHER" id="PTHR42208">
    <property type="entry name" value="HEAVY METAL TRANSPORTER-RELATED"/>
    <property type="match status" value="1"/>
</dbReference>
<evidence type="ECO:0000313" key="5">
    <source>
        <dbReference type="Proteomes" id="UP000466848"/>
    </source>
</evidence>
<accession>A0A858BZY7</accession>
<dbReference type="Proteomes" id="UP000466848">
    <property type="component" value="Chromosome"/>
</dbReference>
<dbReference type="RefSeq" id="WP_163066916.1">
    <property type="nucleotide sequence ID" value="NZ_CP048649.1"/>
</dbReference>
<proteinExistence type="predicted"/>
<dbReference type="PROSITE" id="PS01047">
    <property type="entry name" value="HMA_1"/>
    <property type="match status" value="1"/>
</dbReference>
<dbReference type="AlphaFoldDB" id="A0A858BZY7"/>
<organism evidence="4 5">
    <name type="scientific">Aminipila butyrica</name>
    <dbReference type="NCBI Taxonomy" id="433296"/>
    <lineage>
        <taxon>Bacteria</taxon>
        <taxon>Bacillati</taxon>
        <taxon>Bacillota</taxon>
        <taxon>Clostridia</taxon>
        <taxon>Peptostreptococcales</taxon>
        <taxon>Anaerovoracaceae</taxon>
        <taxon>Aminipila</taxon>
    </lineage>
</organism>
<feature type="transmembrane region" description="Helical" evidence="2">
    <location>
        <begin position="255"/>
        <end position="277"/>
    </location>
</feature>
<dbReference type="EMBL" id="CP048649">
    <property type="protein sequence ID" value="QIB69676.1"/>
    <property type="molecule type" value="Genomic_DNA"/>
</dbReference>
<evidence type="ECO:0000259" key="3">
    <source>
        <dbReference type="PROSITE" id="PS50846"/>
    </source>
</evidence>